<evidence type="ECO:0000313" key="4">
    <source>
        <dbReference type="Proteomes" id="UP000660265"/>
    </source>
</evidence>
<feature type="compositionally biased region" description="Basic and acidic residues" evidence="1">
    <location>
        <begin position="258"/>
        <end position="269"/>
    </location>
</feature>
<feature type="domain" description="DUF4097" evidence="2">
    <location>
        <begin position="159"/>
        <end position="274"/>
    </location>
</feature>
<dbReference type="InterPro" id="IPR025164">
    <property type="entry name" value="Toastrack_DUF4097"/>
</dbReference>
<evidence type="ECO:0000259" key="2">
    <source>
        <dbReference type="Pfam" id="PF13349"/>
    </source>
</evidence>
<accession>A0ABQ2E7K8</accession>
<feature type="region of interest" description="Disordered" evidence="1">
    <location>
        <begin position="168"/>
        <end position="201"/>
    </location>
</feature>
<feature type="compositionally biased region" description="Polar residues" evidence="1">
    <location>
        <begin position="168"/>
        <end position="197"/>
    </location>
</feature>
<evidence type="ECO:0000256" key="1">
    <source>
        <dbReference type="SAM" id="MobiDB-lite"/>
    </source>
</evidence>
<feature type="region of interest" description="Disordered" evidence="1">
    <location>
        <begin position="1"/>
        <end position="29"/>
    </location>
</feature>
<keyword evidence="4" id="KW-1185">Reference proteome</keyword>
<name>A0ABQ2E7K8_9ACTN</name>
<dbReference type="Proteomes" id="UP000660265">
    <property type="component" value="Unassembled WGS sequence"/>
</dbReference>
<dbReference type="EMBL" id="BMMV01000009">
    <property type="protein sequence ID" value="GGJ98418.1"/>
    <property type="molecule type" value="Genomic_DNA"/>
</dbReference>
<evidence type="ECO:0000313" key="3">
    <source>
        <dbReference type="EMBL" id="GGJ98418.1"/>
    </source>
</evidence>
<dbReference type="Pfam" id="PF13349">
    <property type="entry name" value="DUF4097"/>
    <property type="match status" value="1"/>
</dbReference>
<comment type="caution">
    <text evidence="3">The sequence shown here is derived from an EMBL/GenBank/DDBJ whole genome shotgun (WGS) entry which is preliminary data.</text>
</comment>
<proteinExistence type="predicted"/>
<organism evidence="3 4">
    <name type="scientific">Streptomyces camponoticapitis</name>
    <dbReference type="NCBI Taxonomy" id="1616125"/>
    <lineage>
        <taxon>Bacteria</taxon>
        <taxon>Bacillati</taxon>
        <taxon>Actinomycetota</taxon>
        <taxon>Actinomycetes</taxon>
        <taxon>Kitasatosporales</taxon>
        <taxon>Streptomycetaceae</taxon>
        <taxon>Streptomyces</taxon>
    </lineage>
</organism>
<protein>
    <recommendedName>
        <fullName evidence="2">DUF4097 domain-containing protein</fullName>
    </recommendedName>
</protein>
<sequence>MEAHSQERLGGPITVDTARTSDTRPARRRRTLGVTGGAVLAAVVVSGCGSADAGEAPVEKRSFAYSGKTLTISADNSSLDLVPADVKDIEVTRQVDGWVFLGSGPDPVWKLEDGTLTLKLKCRAVVNNCESRHTVKVPRGMAVQVRNDNGGVRADGFDTELNLRSDNGSVEVRNSSGRLDLSSDNGRVTAEGVSSRSVRARSDNGAVRLELTSVPDTVDTASDNGSVTIDLPESDTAYAVTAKSDNGRVDVDVPTDDDSAHRVKAESDNGKVTVRSAN</sequence>
<feature type="region of interest" description="Disordered" evidence="1">
    <location>
        <begin position="247"/>
        <end position="278"/>
    </location>
</feature>
<reference evidence="4" key="1">
    <citation type="journal article" date="2019" name="Int. J. Syst. Evol. Microbiol.">
        <title>The Global Catalogue of Microorganisms (GCM) 10K type strain sequencing project: providing services to taxonomists for standard genome sequencing and annotation.</title>
        <authorList>
            <consortium name="The Broad Institute Genomics Platform"/>
            <consortium name="The Broad Institute Genome Sequencing Center for Infectious Disease"/>
            <person name="Wu L."/>
            <person name="Ma J."/>
        </authorList>
    </citation>
    <scope>NUCLEOTIDE SEQUENCE [LARGE SCALE GENOMIC DNA]</scope>
    <source>
        <strain evidence="4">CGMCC 4.7275</strain>
    </source>
</reference>
<gene>
    <name evidence="3" type="ORF">GCM10011583_32370</name>
</gene>